<dbReference type="AlphaFoldDB" id="A0A382XUU7"/>
<dbReference type="PANTHER" id="PTHR11669">
    <property type="entry name" value="REPLICATION FACTOR C / DNA POLYMERASE III GAMMA-TAU SUBUNIT"/>
    <property type="match status" value="1"/>
</dbReference>
<dbReference type="InterPro" id="IPR027417">
    <property type="entry name" value="P-loop_NTPase"/>
</dbReference>
<evidence type="ECO:0000313" key="1">
    <source>
        <dbReference type="EMBL" id="SVD74620.1"/>
    </source>
</evidence>
<feature type="non-terminal residue" evidence="1">
    <location>
        <position position="132"/>
    </location>
</feature>
<name>A0A382XUU7_9ZZZZ</name>
<dbReference type="GO" id="GO:0006261">
    <property type="term" value="P:DNA-templated DNA replication"/>
    <property type="evidence" value="ECO:0007669"/>
    <property type="project" value="TreeGrafter"/>
</dbReference>
<dbReference type="Pfam" id="PF13177">
    <property type="entry name" value="DNA_pol3_delta2"/>
    <property type="match status" value="1"/>
</dbReference>
<dbReference type="SUPFAM" id="SSF52540">
    <property type="entry name" value="P-loop containing nucleoside triphosphate hydrolases"/>
    <property type="match status" value="1"/>
</dbReference>
<proteinExistence type="predicted"/>
<gene>
    <name evidence="1" type="ORF">METZ01_LOCUS427474</name>
</gene>
<evidence type="ECO:0008006" key="2">
    <source>
        <dbReference type="Google" id="ProtNLM"/>
    </source>
</evidence>
<organism evidence="1">
    <name type="scientific">marine metagenome</name>
    <dbReference type="NCBI Taxonomy" id="408172"/>
    <lineage>
        <taxon>unclassified sequences</taxon>
        <taxon>metagenomes</taxon>
        <taxon>ecological metagenomes</taxon>
    </lineage>
</organism>
<dbReference type="PANTHER" id="PTHR11669:SF0">
    <property type="entry name" value="PROTEIN STICHEL-LIKE 2"/>
    <property type="match status" value="1"/>
</dbReference>
<dbReference type="Gene3D" id="3.40.50.300">
    <property type="entry name" value="P-loop containing nucleotide triphosphate hydrolases"/>
    <property type="match status" value="1"/>
</dbReference>
<accession>A0A382XUU7</accession>
<dbReference type="InterPro" id="IPR050238">
    <property type="entry name" value="DNA_Rep/Repair_Clamp_Loader"/>
</dbReference>
<reference evidence="1" key="1">
    <citation type="submission" date="2018-05" db="EMBL/GenBank/DDBJ databases">
        <authorList>
            <person name="Lanie J.A."/>
            <person name="Ng W.-L."/>
            <person name="Kazmierczak K.M."/>
            <person name="Andrzejewski T.M."/>
            <person name="Davidsen T.M."/>
            <person name="Wayne K.J."/>
            <person name="Tettelin H."/>
            <person name="Glass J.I."/>
            <person name="Rusch D."/>
            <person name="Podicherti R."/>
            <person name="Tsui H.-C.T."/>
            <person name="Winkler M.E."/>
        </authorList>
    </citation>
    <scope>NUCLEOTIDE SEQUENCE</scope>
</reference>
<protein>
    <recommendedName>
        <fullName evidence="2">AAA+ ATPase domain-containing protein</fullName>
    </recommendedName>
</protein>
<dbReference type="EMBL" id="UINC01170532">
    <property type="protein sequence ID" value="SVD74620.1"/>
    <property type="molecule type" value="Genomic_DNA"/>
</dbReference>
<sequence>MSYQVLSRKWRPQIFDDVIGQIHITKTLKNAIQKKRVAHGFLFSGLRGIGKTTTARIFSKVLNCSNPRHNNPCNKCNICEDITNGRSLDVLEIDGASNRGIDEIRELREAVKYPPSNGNYRIYIIDEVHMLT</sequence>